<dbReference type="GO" id="GO:0003677">
    <property type="term" value="F:DNA binding"/>
    <property type="evidence" value="ECO:0007669"/>
    <property type="project" value="UniProtKB-KW"/>
</dbReference>
<dbReference type="InterPro" id="IPR051011">
    <property type="entry name" value="Metal_resp_trans_reg"/>
</dbReference>
<organism evidence="5 6">
    <name type="scientific">Sporocytophaga myxococcoides</name>
    <dbReference type="NCBI Taxonomy" id="153721"/>
    <lineage>
        <taxon>Bacteria</taxon>
        <taxon>Pseudomonadati</taxon>
        <taxon>Bacteroidota</taxon>
        <taxon>Cytophagia</taxon>
        <taxon>Cytophagales</taxon>
        <taxon>Cytophagaceae</taxon>
        <taxon>Sporocytophaga</taxon>
    </lineage>
</organism>
<feature type="domain" description="HTH arsR-type" evidence="4">
    <location>
        <begin position="1"/>
        <end position="73"/>
    </location>
</feature>
<dbReference type="Proteomes" id="UP000030185">
    <property type="component" value="Unassembled WGS sequence"/>
</dbReference>
<dbReference type="Pfam" id="PF01022">
    <property type="entry name" value="HTH_5"/>
    <property type="match status" value="1"/>
</dbReference>
<evidence type="ECO:0000256" key="3">
    <source>
        <dbReference type="ARBA" id="ARBA00023163"/>
    </source>
</evidence>
<sequence>MSIIELLEKNSRMNVGEIQEHLKIEQAALSHHLIAMKNKKILKCQRVGKNMVYELKEKRIVKILECVAQCECD</sequence>
<comment type="caution">
    <text evidence="5">The sequence shown here is derived from an EMBL/GenBank/DDBJ whole genome shotgun (WGS) entry which is preliminary data.</text>
</comment>
<evidence type="ECO:0000313" key="5">
    <source>
        <dbReference type="EMBL" id="GAL87135.1"/>
    </source>
</evidence>
<dbReference type="InterPro" id="IPR036388">
    <property type="entry name" value="WH-like_DNA-bd_sf"/>
</dbReference>
<dbReference type="STRING" id="153721.MYP_4365"/>
<dbReference type="Gene3D" id="1.10.10.10">
    <property type="entry name" value="Winged helix-like DNA-binding domain superfamily/Winged helix DNA-binding domain"/>
    <property type="match status" value="1"/>
</dbReference>
<dbReference type="GO" id="GO:0003700">
    <property type="term" value="F:DNA-binding transcription factor activity"/>
    <property type="evidence" value="ECO:0007669"/>
    <property type="project" value="InterPro"/>
</dbReference>
<dbReference type="SUPFAM" id="SSF46785">
    <property type="entry name" value="Winged helix' DNA-binding domain"/>
    <property type="match status" value="1"/>
</dbReference>
<keyword evidence="2" id="KW-0238">DNA-binding</keyword>
<dbReference type="EMBL" id="BBLT01000011">
    <property type="protein sequence ID" value="GAL87135.1"/>
    <property type="molecule type" value="Genomic_DNA"/>
</dbReference>
<accession>A0A098LJI9</accession>
<dbReference type="PANTHER" id="PTHR43132">
    <property type="entry name" value="ARSENICAL RESISTANCE OPERON REPRESSOR ARSR-RELATED"/>
    <property type="match status" value="1"/>
</dbReference>
<protein>
    <recommendedName>
        <fullName evidence="4">HTH arsR-type domain-containing protein</fullName>
    </recommendedName>
</protein>
<dbReference type="NCBIfam" id="NF033788">
    <property type="entry name" value="HTH_metalloreg"/>
    <property type="match status" value="1"/>
</dbReference>
<evidence type="ECO:0000256" key="2">
    <source>
        <dbReference type="ARBA" id="ARBA00023125"/>
    </source>
</evidence>
<dbReference type="AlphaFoldDB" id="A0A098LJI9"/>
<evidence type="ECO:0000313" key="6">
    <source>
        <dbReference type="Proteomes" id="UP000030185"/>
    </source>
</evidence>
<evidence type="ECO:0000256" key="1">
    <source>
        <dbReference type="ARBA" id="ARBA00023015"/>
    </source>
</evidence>
<dbReference type="PROSITE" id="PS50987">
    <property type="entry name" value="HTH_ARSR_2"/>
    <property type="match status" value="1"/>
</dbReference>
<proteinExistence type="predicted"/>
<dbReference type="CDD" id="cd00090">
    <property type="entry name" value="HTH_ARSR"/>
    <property type="match status" value="1"/>
</dbReference>
<evidence type="ECO:0000259" key="4">
    <source>
        <dbReference type="PROSITE" id="PS50987"/>
    </source>
</evidence>
<keyword evidence="3" id="KW-0804">Transcription</keyword>
<dbReference type="eggNOG" id="COG0640">
    <property type="taxonomic scope" value="Bacteria"/>
</dbReference>
<keyword evidence="6" id="KW-1185">Reference proteome</keyword>
<dbReference type="InterPro" id="IPR001845">
    <property type="entry name" value="HTH_ArsR_DNA-bd_dom"/>
</dbReference>
<keyword evidence="1" id="KW-0805">Transcription regulation</keyword>
<name>A0A098LJI9_9BACT</name>
<gene>
    <name evidence="5" type="ORF">MYP_4365</name>
</gene>
<dbReference type="InterPro" id="IPR036390">
    <property type="entry name" value="WH_DNA-bd_sf"/>
</dbReference>
<dbReference type="SMART" id="SM00418">
    <property type="entry name" value="HTH_ARSR"/>
    <property type="match status" value="1"/>
</dbReference>
<dbReference type="PANTHER" id="PTHR43132:SF2">
    <property type="entry name" value="ARSENICAL RESISTANCE OPERON REPRESSOR ARSR-RELATED"/>
    <property type="match status" value="1"/>
</dbReference>
<reference evidence="5 6" key="1">
    <citation type="submission" date="2014-09" db="EMBL/GenBank/DDBJ databases">
        <title>Sporocytophaga myxococcoides PG-01 genome sequencing.</title>
        <authorList>
            <person name="Liu L."/>
            <person name="Gao P.J."/>
            <person name="Chen G.J."/>
            <person name="Wang L.S."/>
        </authorList>
    </citation>
    <scope>NUCLEOTIDE SEQUENCE [LARGE SCALE GENOMIC DNA]</scope>
    <source>
        <strain evidence="5 6">PG-01</strain>
    </source>
</reference>
<dbReference type="InterPro" id="IPR011991">
    <property type="entry name" value="ArsR-like_HTH"/>
</dbReference>